<dbReference type="Proteomes" id="UP000004949">
    <property type="component" value="Unassembled WGS sequence"/>
</dbReference>
<dbReference type="Gene3D" id="3.40.50.2000">
    <property type="entry name" value="Glycogen Phosphorylase B"/>
    <property type="match status" value="1"/>
</dbReference>
<dbReference type="STRING" id="1088869.GMO_20210"/>
<evidence type="ECO:0000313" key="3">
    <source>
        <dbReference type="Proteomes" id="UP000004949"/>
    </source>
</evidence>
<dbReference type="eggNOG" id="COG0463">
    <property type="taxonomic scope" value="Bacteria"/>
</dbReference>
<keyword evidence="3" id="KW-1185">Reference proteome</keyword>
<name>G6XKK5_9PROT</name>
<dbReference type="CDD" id="cd03801">
    <property type="entry name" value="GT4_PimA-like"/>
    <property type="match status" value="1"/>
</dbReference>
<evidence type="ECO:0000259" key="1">
    <source>
        <dbReference type="Pfam" id="PF00535"/>
    </source>
</evidence>
<dbReference type="RefSeq" id="WP_008852168.1">
    <property type="nucleotide sequence ID" value="NZ_AGQV01000006.1"/>
</dbReference>
<dbReference type="EMBL" id="AGQV01000006">
    <property type="protein sequence ID" value="EHH67801.1"/>
    <property type="molecule type" value="Genomic_DNA"/>
</dbReference>
<dbReference type="eggNOG" id="COG0438">
    <property type="taxonomic scope" value="Bacteria"/>
</dbReference>
<keyword evidence="2" id="KW-0808">Transferase</keyword>
<dbReference type="InterPro" id="IPR001173">
    <property type="entry name" value="Glyco_trans_2-like"/>
</dbReference>
<evidence type="ECO:0000313" key="2">
    <source>
        <dbReference type="EMBL" id="EHH67801.1"/>
    </source>
</evidence>
<dbReference type="SUPFAM" id="SSF53756">
    <property type="entry name" value="UDP-Glycosyltransferase/glycogen phosphorylase"/>
    <property type="match status" value="1"/>
</dbReference>
<dbReference type="GO" id="GO:0016740">
    <property type="term" value="F:transferase activity"/>
    <property type="evidence" value="ECO:0007669"/>
    <property type="project" value="UniProtKB-KW"/>
</dbReference>
<dbReference type="AlphaFoldDB" id="G6XKK5"/>
<reference evidence="2 3" key="1">
    <citation type="submission" date="2011-10" db="EMBL/GenBank/DDBJ databases">
        <title>Genome sequence of Gluconobacter morbifer G707, isolated from Drosophila gut.</title>
        <authorList>
            <person name="Lee W.-J."/>
            <person name="Kim E.-K."/>
        </authorList>
    </citation>
    <scope>NUCLEOTIDE SEQUENCE [LARGE SCALE GENOMIC DNA]</scope>
    <source>
        <strain evidence="2 3">G707</strain>
    </source>
</reference>
<comment type="caution">
    <text evidence="2">The sequence shown here is derived from an EMBL/GenBank/DDBJ whole genome shotgun (WGS) entry which is preliminary data.</text>
</comment>
<feature type="domain" description="Glycosyltransferase 2-like" evidence="1">
    <location>
        <begin position="783"/>
        <end position="908"/>
    </location>
</feature>
<dbReference type="InterPro" id="IPR029044">
    <property type="entry name" value="Nucleotide-diphossugar_trans"/>
</dbReference>
<dbReference type="PANTHER" id="PTHR43685">
    <property type="entry name" value="GLYCOSYLTRANSFERASE"/>
    <property type="match status" value="1"/>
</dbReference>
<dbReference type="PATRIC" id="fig|1088869.3.peg.2016"/>
<gene>
    <name evidence="2" type="ORF">GMO_20210</name>
</gene>
<accession>G6XKK5</accession>
<dbReference type="Gene3D" id="3.90.550.10">
    <property type="entry name" value="Spore Coat Polysaccharide Biosynthesis Protein SpsA, Chain A"/>
    <property type="match status" value="1"/>
</dbReference>
<organism evidence="2 3">
    <name type="scientific">Gluconobacter morbifer G707</name>
    <dbReference type="NCBI Taxonomy" id="1088869"/>
    <lineage>
        <taxon>Bacteria</taxon>
        <taxon>Pseudomonadati</taxon>
        <taxon>Pseudomonadota</taxon>
        <taxon>Alphaproteobacteria</taxon>
        <taxon>Acetobacterales</taxon>
        <taxon>Acetobacteraceae</taxon>
        <taxon>Gluconobacter</taxon>
    </lineage>
</organism>
<sequence length="1038" mass="115514">MPETASPVSPLAGTNTLLAELILLLTEPFSFPEECALSATDRHHIRVIAWLGKQLARETGTPGLVSIRENSGFSTTAIRTLSLFLQEKTYPAELTVLQIPAPAPYPPETILGITGSPQDRPASPKTPILLYKSTGQEPAQGLSLGDDLTLLAAGASDFLQLLDTHTPDTLELRQSLHRLLRTQLQQDQTRESLEKQLSMTQNLLSRSHHASCDLRIQTRIQTTEKLLAEQETQDLQIRASHYQSLSEDLEQKIQTLLLEQTESRLRLEQFQYWQSAIQHNARQTEQAVQDQNTRLTDSNAGLDALRDFLSHPAPLWRRILRALRKPFVPHIPTLPPTLSIPTLPDLPPVQLPQSVEAEDMTLISEPPAPQIQSTIQNILFIAGEPDTPGVAYRCDRNADAARHAGFNARIQPCATVGYEDIQWADVMVFWRVEYSGHVGTILDLARENDVLTIFDADDIVFVPHYARIDLIDGIRSIGATEERIERCFTDMRRTLLRCDQGSASTEELAHAMHELKPVVHLLPNVYDEASLHQARLALRMRGEPGRPAPATDPVRIGYATGSRTHQRDFARACSALAEVLAQRPQARLVLFREKDNHRPVLLMEEFPALRAVESQIEWRDMVPLSQLPAEFARFDISIAPLETGNVFCEAKSEIKFFEPALAGSATIVSPTAPFRRIVRNGETGLLADTEDDWKAALLTLIDNPGQRLRMARDAYHDVLWPFSPQAQSRRMKLALTSLRNDEDAAASVETLLARQRLGRPEVPVIPDSETLFHHDALAEADVSVVITSYNYAAHILDALDSVASQTLLLLDLIVVDDGSTDDSTDLVLAWMERKRDRFNRLILRRSLHNAGLGGARNIGMDAAETPFILQLDADNTLRPAACDTLLKAMTFGTAYAYPVIECFGEKGPIPARSDTDLPSPPGATALLGDLPFHPLALVSGNRVDAMAMIAKWAWAAAGGYYVSREAMGWEDFDLWCTFAEMGLPGHLVPDILADYRQHDSSMTNTSTEKATQKARVVDFVQQRHPWIRLTAESARQRL</sequence>
<dbReference type="SUPFAM" id="SSF53448">
    <property type="entry name" value="Nucleotide-diphospho-sugar transferases"/>
    <property type="match status" value="1"/>
</dbReference>
<dbReference type="Pfam" id="PF00535">
    <property type="entry name" value="Glycos_transf_2"/>
    <property type="match status" value="1"/>
</dbReference>
<proteinExistence type="predicted"/>
<dbReference type="PANTHER" id="PTHR43685:SF2">
    <property type="entry name" value="GLYCOSYLTRANSFERASE 2-LIKE DOMAIN-CONTAINING PROTEIN"/>
    <property type="match status" value="1"/>
</dbReference>
<protein>
    <submittedName>
        <fullName evidence="2">Glycosyltransferase</fullName>
    </submittedName>
</protein>
<dbReference type="CDD" id="cd00761">
    <property type="entry name" value="Glyco_tranf_GTA_type"/>
    <property type="match status" value="1"/>
</dbReference>
<dbReference type="Pfam" id="PF13692">
    <property type="entry name" value="Glyco_trans_1_4"/>
    <property type="match status" value="1"/>
</dbReference>
<dbReference type="InterPro" id="IPR050834">
    <property type="entry name" value="Glycosyltransf_2"/>
</dbReference>